<evidence type="ECO:0000313" key="2">
    <source>
        <dbReference type="Proteomes" id="UP000280104"/>
    </source>
</evidence>
<sequence length="162" mass="18061">MAQAAFAHFDGILGRVVNRDLTLDLEGLIEPCDLSSLDAPFSMEEVWDAIKCLPACKALGPDGFTAEFLRACWTIVRQDFMDVFQQLFEMRGRGFGKLNQALMTLLPKRADAQQLRDYRPICLIHLVAKIFTKVLSLRLAPRLDSLAISQDATPTRGPADHA</sequence>
<dbReference type="Proteomes" id="UP000280104">
    <property type="component" value="Chromosome II"/>
</dbReference>
<reference evidence="1 2" key="1">
    <citation type="submission" date="2018-05" db="EMBL/GenBank/DDBJ databases">
        <authorList>
            <person name="Thind KAUR A."/>
        </authorList>
    </citation>
    <scope>NUCLEOTIDE SEQUENCE [LARGE SCALE GENOMIC DNA]</scope>
</reference>
<proteinExistence type="predicted"/>
<dbReference type="AlphaFoldDB" id="A0A7H4LG93"/>
<gene>
    <name evidence="1" type="ORF">CAMPLR22A2D_LOCUS2240</name>
</gene>
<name>A0A7H4LG93_WHEAT</name>
<dbReference type="PANTHER" id="PTHR19446">
    <property type="entry name" value="REVERSE TRANSCRIPTASES"/>
    <property type="match status" value="1"/>
</dbReference>
<organism evidence="1 2">
    <name type="scientific">Triticum aestivum</name>
    <name type="common">Wheat</name>
    <dbReference type="NCBI Taxonomy" id="4565"/>
    <lineage>
        <taxon>Eukaryota</taxon>
        <taxon>Viridiplantae</taxon>
        <taxon>Streptophyta</taxon>
        <taxon>Embryophyta</taxon>
        <taxon>Tracheophyta</taxon>
        <taxon>Spermatophyta</taxon>
        <taxon>Magnoliopsida</taxon>
        <taxon>Liliopsida</taxon>
        <taxon>Poales</taxon>
        <taxon>Poaceae</taxon>
        <taxon>BOP clade</taxon>
        <taxon>Pooideae</taxon>
        <taxon>Triticodae</taxon>
        <taxon>Triticeae</taxon>
        <taxon>Triticinae</taxon>
        <taxon>Triticum</taxon>
    </lineage>
</organism>
<evidence type="ECO:0000313" key="1">
    <source>
        <dbReference type="EMBL" id="SPT17631.1"/>
    </source>
</evidence>
<accession>A0A7H4LG93</accession>
<dbReference type="EMBL" id="LS480641">
    <property type="protein sequence ID" value="SPT17631.1"/>
    <property type="molecule type" value="Genomic_DNA"/>
</dbReference>
<protein>
    <submittedName>
        <fullName evidence="1">Uncharacterized protein</fullName>
    </submittedName>
</protein>